<name>A0AAD4RD96_9BILA</name>
<dbReference type="GO" id="GO:0005634">
    <property type="term" value="C:nucleus"/>
    <property type="evidence" value="ECO:0007669"/>
    <property type="project" value="TreeGrafter"/>
</dbReference>
<dbReference type="Pfam" id="PF04969">
    <property type="entry name" value="CS"/>
    <property type="match status" value="1"/>
</dbReference>
<comment type="caution">
    <text evidence="4">The sequence shown here is derived from an EMBL/GenBank/DDBJ whole genome shotgun (WGS) entry which is preliminary data.</text>
</comment>
<dbReference type="InterPro" id="IPR008978">
    <property type="entry name" value="HSP20-like_chaperone"/>
</dbReference>
<evidence type="ECO:0000256" key="1">
    <source>
        <dbReference type="ARBA" id="ARBA00025733"/>
    </source>
</evidence>
<feature type="compositionally biased region" description="Acidic residues" evidence="2">
    <location>
        <begin position="142"/>
        <end position="161"/>
    </location>
</feature>
<dbReference type="GO" id="GO:0006457">
    <property type="term" value="P:protein folding"/>
    <property type="evidence" value="ECO:0007669"/>
    <property type="project" value="TreeGrafter"/>
</dbReference>
<dbReference type="GO" id="GO:0051087">
    <property type="term" value="F:protein-folding chaperone binding"/>
    <property type="evidence" value="ECO:0007669"/>
    <property type="project" value="TreeGrafter"/>
</dbReference>
<dbReference type="GO" id="GO:0051131">
    <property type="term" value="P:chaperone-mediated protein complex assembly"/>
    <property type="evidence" value="ECO:0007669"/>
    <property type="project" value="TreeGrafter"/>
</dbReference>
<evidence type="ECO:0000313" key="5">
    <source>
        <dbReference type="Proteomes" id="UP001201812"/>
    </source>
</evidence>
<dbReference type="Gene3D" id="2.60.40.790">
    <property type="match status" value="1"/>
</dbReference>
<dbReference type="CDD" id="cd06465">
    <property type="entry name" value="p23_hB-ind1_like"/>
    <property type="match status" value="1"/>
</dbReference>
<evidence type="ECO:0000256" key="2">
    <source>
        <dbReference type="SAM" id="MobiDB-lite"/>
    </source>
</evidence>
<evidence type="ECO:0000259" key="3">
    <source>
        <dbReference type="PROSITE" id="PS51203"/>
    </source>
</evidence>
<evidence type="ECO:0000313" key="4">
    <source>
        <dbReference type="EMBL" id="KAI1728315.1"/>
    </source>
</evidence>
<accession>A0AAD4RD96</accession>
<feature type="domain" description="CS" evidence="3">
    <location>
        <begin position="3"/>
        <end position="89"/>
    </location>
</feature>
<dbReference type="SUPFAM" id="SSF49764">
    <property type="entry name" value="HSP20-like chaperones"/>
    <property type="match status" value="1"/>
</dbReference>
<dbReference type="PANTHER" id="PTHR22932">
    <property type="entry name" value="TELOMERASE-BINDING PROTEIN P23 HSP90 CO-CHAPERONE"/>
    <property type="match status" value="1"/>
</dbReference>
<dbReference type="GO" id="GO:0051879">
    <property type="term" value="F:Hsp90 protein binding"/>
    <property type="evidence" value="ECO:0007669"/>
    <property type="project" value="InterPro"/>
</dbReference>
<dbReference type="GO" id="GO:0005829">
    <property type="term" value="C:cytosol"/>
    <property type="evidence" value="ECO:0007669"/>
    <property type="project" value="TreeGrafter"/>
</dbReference>
<dbReference type="PANTHER" id="PTHR22932:SF1">
    <property type="entry name" value="CO-CHAPERONE PROTEIN DAF-41"/>
    <property type="match status" value="1"/>
</dbReference>
<proteinExistence type="inferred from homology"/>
<reference evidence="4" key="1">
    <citation type="submission" date="2022-01" db="EMBL/GenBank/DDBJ databases">
        <title>Genome Sequence Resource for Two Populations of Ditylenchus destructor, the Migratory Endoparasitic Phytonematode.</title>
        <authorList>
            <person name="Zhang H."/>
            <person name="Lin R."/>
            <person name="Xie B."/>
        </authorList>
    </citation>
    <scope>NUCLEOTIDE SEQUENCE</scope>
    <source>
        <strain evidence="4">BazhouSP</strain>
    </source>
</reference>
<keyword evidence="5" id="KW-1185">Reference proteome</keyword>
<dbReference type="AlphaFoldDB" id="A0AAD4RD96"/>
<comment type="similarity">
    <text evidence="1">Belongs to the p23/wos2 family.</text>
</comment>
<sequence length="198" mass="22312">MTVKHPTTLWAQRTDHIYLSIEVEDMKISEMTVNEDSFKIKGTKGDDVYEADLQLYGKLKGNDRRQIATDRRVELVIPKVTAEWWPRLLKEKTKMPWVKVDFDKWKDEDEENEDAGGFDGMDFSNFAMPGGDKGFNMNDLSMGDDAEDDEDMGELEDIDEPEGTKTGQSEGSSEGDAKKDEGENKNTKEGDEAAAAKS</sequence>
<dbReference type="Proteomes" id="UP001201812">
    <property type="component" value="Unassembled WGS sequence"/>
</dbReference>
<protein>
    <submittedName>
        <fullName evidence="4">Co-chaperone protein daf-41</fullName>
    </submittedName>
</protein>
<dbReference type="EMBL" id="JAKKPZ010000001">
    <property type="protein sequence ID" value="KAI1728315.1"/>
    <property type="molecule type" value="Genomic_DNA"/>
</dbReference>
<feature type="compositionally biased region" description="Basic and acidic residues" evidence="2">
    <location>
        <begin position="175"/>
        <end position="191"/>
    </location>
</feature>
<dbReference type="PROSITE" id="PS51203">
    <property type="entry name" value="CS"/>
    <property type="match status" value="1"/>
</dbReference>
<dbReference type="InterPro" id="IPR045250">
    <property type="entry name" value="p23-like"/>
</dbReference>
<gene>
    <name evidence="4" type="ORF">DdX_00485</name>
</gene>
<feature type="region of interest" description="Disordered" evidence="2">
    <location>
        <begin position="108"/>
        <end position="198"/>
    </location>
</feature>
<organism evidence="4 5">
    <name type="scientific">Ditylenchus destructor</name>
    <dbReference type="NCBI Taxonomy" id="166010"/>
    <lineage>
        <taxon>Eukaryota</taxon>
        <taxon>Metazoa</taxon>
        <taxon>Ecdysozoa</taxon>
        <taxon>Nematoda</taxon>
        <taxon>Chromadorea</taxon>
        <taxon>Rhabditida</taxon>
        <taxon>Tylenchina</taxon>
        <taxon>Tylenchomorpha</taxon>
        <taxon>Sphaerularioidea</taxon>
        <taxon>Anguinidae</taxon>
        <taxon>Anguininae</taxon>
        <taxon>Ditylenchus</taxon>
    </lineage>
</organism>
<dbReference type="FunFam" id="2.60.40.790:FF:000013">
    <property type="entry name" value="Very-long-chain (3R)-3-hydroxyacyl-CoA dehydratase"/>
    <property type="match status" value="1"/>
</dbReference>
<dbReference type="InterPro" id="IPR007052">
    <property type="entry name" value="CS_dom"/>
</dbReference>